<dbReference type="PANTHER" id="PTHR43280:SF34">
    <property type="entry name" value="ARAC-FAMILY TRANSCRIPTIONAL REGULATOR"/>
    <property type="match status" value="1"/>
</dbReference>
<dbReference type="PANTHER" id="PTHR43280">
    <property type="entry name" value="ARAC-FAMILY TRANSCRIPTIONAL REGULATOR"/>
    <property type="match status" value="1"/>
</dbReference>
<dbReference type="PROSITE" id="PS01124">
    <property type="entry name" value="HTH_ARAC_FAMILY_2"/>
    <property type="match status" value="1"/>
</dbReference>
<evidence type="ECO:0000256" key="1">
    <source>
        <dbReference type="ARBA" id="ARBA00023015"/>
    </source>
</evidence>
<dbReference type="InterPro" id="IPR018060">
    <property type="entry name" value="HTH_AraC"/>
</dbReference>
<dbReference type="PRINTS" id="PR00032">
    <property type="entry name" value="HTHARAC"/>
</dbReference>
<dbReference type="Gene3D" id="1.10.10.60">
    <property type="entry name" value="Homeodomain-like"/>
    <property type="match status" value="2"/>
</dbReference>
<dbReference type="Gene3D" id="2.60.120.10">
    <property type="entry name" value="Jelly Rolls"/>
    <property type="match status" value="1"/>
</dbReference>
<evidence type="ECO:0000256" key="3">
    <source>
        <dbReference type="ARBA" id="ARBA00023163"/>
    </source>
</evidence>
<evidence type="ECO:0000259" key="4">
    <source>
        <dbReference type="PROSITE" id="PS01124"/>
    </source>
</evidence>
<dbReference type="SMART" id="SM00342">
    <property type="entry name" value="HTH_ARAC"/>
    <property type="match status" value="1"/>
</dbReference>
<evidence type="ECO:0000256" key="2">
    <source>
        <dbReference type="ARBA" id="ARBA00023125"/>
    </source>
</evidence>
<dbReference type="SUPFAM" id="SSF51215">
    <property type="entry name" value="Regulatory protein AraC"/>
    <property type="match status" value="1"/>
</dbReference>
<dbReference type="Pfam" id="PF02311">
    <property type="entry name" value="AraC_binding"/>
    <property type="match status" value="1"/>
</dbReference>
<gene>
    <name evidence="5" type="ORF">ACFQ2I_20905</name>
</gene>
<organism evidence="5 6">
    <name type="scientific">Paenibacillus chungangensis</name>
    <dbReference type="NCBI Taxonomy" id="696535"/>
    <lineage>
        <taxon>Bacteria</taxon>
        <taxon>Bacillati</taxon>
        <taxon>Bacillota</taxon>
        <taxon>Bacilli</taxon>
        <taxon>Bacillales</taxon>
        <taxon>Paenibacillaceae</taxon>
        <taxon>Paenibacillus</taxon>
    </lineage>
</organism>
<dbReference type="InterPro" id="IPR018062">
    <property type="entry name" value="HTH_AraC-typ_CS"/>
</dbReference>
<keyword evidence="2" id="KW-0238">DNA-binding</keyword>
<dbReference type="InterPro" id="IPR020449">
    <property type="entry name" value="Tscrpt_reg_AraC-type_HTH"/>
</dbReference>
<dbReference type="PROSITE" id="PS00041">
    <property type="entry name" value="HTH_ARAC_FAMILY_1"/>
    <property type="match status" value="1"/>
</dbReference>
<proteinExistence type="predicted"/>
<sequence length="308" mass="35540">MEIREEKRDIPCFESKQQLNREFPFKIIRYSSSELKQPMHTHDYTQIAYVLKGVCNHQVPGKSLTVSKGDIFVIAPDAPHSLNAIAEQEYEVVLLDFVPSIVGELLQPFSGSLPLLLEPSRENYSLSGSGVPSWLHIGNRKQSFVEQLLQDIQDEFEHREVGYEHAILLSLAKLLLLIDREYRRGQRKPARQPTIAERTPIEEVKRYIYDNYSGDIPLEHGAFIANMAPAYFSHQFKKETGQTFIDFINEVRIERAKELILRGTHTITAIGFQVGFHHLSHFIRTFKKRCGVTPTEYKKMFAKDDHNN</sequence>
<evidence type="ECO:0000313" key="6">
    <source>
        <dbReference type="Proteomes" id="UP001596989"/>
    </source>
</evidence>
<dbReference type="InterPro" id="IPR009057">
    <property type="entry name" value="Homeodomain-like_sf"/>
</dbReference>
<keyword evidence="1" id="KW-0805">Transcription regulation</keyword>
<name>A0ABW3HWD8_9BACL</name>
<reference evidence="6" key="1">
    <citation type="journal article" date="2019" name="Int. J. Syst. Evol. Microbiol.">
        <title>The Global Catalogue of Microorganisms (GCM) 10K type strain sequencing project: providing services to taxonomists for standard genome sequencing and annotation.</title>
        <authorList>
            <consortium name="The Broad Institute Genomics Platform"/>
            <consortium name="The Broad Institute Genome Sequencing Center for Infectious Disease"/>
            <person name="Wu L."/>
            <person name="Ma J."/>
        </authorList>
    </citation>
    <scope>NUCLEOTIDE SEQUENCE [LARGE SCALE GENOMIC DNA]</scope>
    <source>
        <strain evidence="6">CCUG 59129</strain>
    </source>
</reference>
<dbReference type="RefSeq" id="WP_377567731.1">
    <property type="nucleotide sequence ID" value="NZ_JBHTJZ010000067.1"/>
</dbReference>
<protein>
    <submittedName>
        <fullName evidence="5">Helix-turn-helix domain-containing protein</fullName>
    </submittedName>
</protein>
<dbReference type="InterPro" id="IPR014710">
    <property type="entry name" value="RmlC-like_jellyroll"/>
</dbReference>
<accession>A0ABW3HWD8</accession>
<dbReference type="EMBL" id="JBHTJZ010000067">
    <property type="protein sequence ID" value="MFD0961806.1"/>
    <property type="molecule type" value="Genomic_DNA"/>
</dbReference>
<evidence type="ECO:0000313" key="5">
    <source>
        <dbReference type="EMBL" id="MFD0961806.1"/>
    </source>
</evidence>
<dbReference type="InterPro" id="IPR003313">
    <property type="entry name" value="AraC-bd"/>
</dbReference>
<keyword evidence="6" id="KW-1185">Reference proteome</keyword>
<dbReference type="Proteomes" id="UP001596989">
    <property type="component" value="Unassembled WGS sequence"/>
</dbReference>
<dbReference type="Pfam" id="PF12833">
    <property type="entry name" value="HTH_18"/>
    <property type="match status" value="1"/>
</dbReference>
<feature type="domain" description="HTH araC/xylS-type" evidence="4">
    <location>
        <begin position="202"/>
        <end position="300"/>
    </location>
</feature>
<keyword evidence="3" id="KW-0804">Transcription</keyword>
<dbReference type="InterPro" id="IPR037923">
    <property type="entry name" value="HTH-like"/>
</dbReference>
<dbReference type="SUPFAM" id="SSF46689">
    <property type="entry name" value="Homeodomain-like"/>
    <property type="match status" value="2"/>
</dbReference>
<comment type="caution">
    <text evidence="5">The sequence shown here is derived from an EMBL/GenBank/DDBJ whole genome shotgun (WGS) entry which is preliminary data.</text>
</comment>